<dbReference type="PANTHER" id="PTHR24064">
    <property type="entry name" value="SOLUTE CARRIER FAMILY 22 MEMBER"/>
    <property type="match status" value="1"/>
</dbReference>
<feature type="transmembrane region" description="Helical" evidence="5">
    <location>
        <begin position="163"/>
        <end position="184"/>
    </location>
</feature>
<dbReference type="InterPro" id="IPR036259">
    <property type="entry name" value="MFS_trans_sf"/>
</dbReference>
<sequence>MASTNVDVVLDNLSFTHAIIFVFAFLRGLPATWNLMMPVFMAPSTFNFRCADGLGMASNWTSLPTNQLWANYSLSTAGNDTEQCFRSPVIENEQEINASGLEPCTSWDYDHSIYGKTVSEEWNMVCGDRWMNSLVRSIYMAGIVVGTVASSQISDWFGRKRTMIGGLLLSVGASAMSAFCTSAAMYYASRFAVALGISGFADVIYTLTMETVSPRYRYLPTITIDMGWTTGMLLLPWLHYLTREWRATQLYASLPLAPLLALSCPSFLPESPRWLMATGRFRAAKKVVTKFSKNGRGTEDLVDEIIEEAKRTKAAARDVRRASVADLLSTKAWAALTALFSFQQVVYGLMWYHMTVSTAVVGGDPYVNFTVGASSEYPVRLFNAMLVKYCRRRRTVCGSFCFSALVLVVLWLVPPEHSWVRLGLLMAGKVGTSVSGTVMRVQQSEMYPTVVRSVAMGFCNTMGWLGSVVAPFFDDLGHVTQSWVPNAMAAGLCAAGAGCSLLLPESYEKTLDDSFTAQDGAAKWSQLTRPLRDQQNLLELLVCAKPRREICHERSPTAGSLVACTALFLLCQSSIAATKMPASAMEKWAAAAATSARRFTMRWKGGGRTRSTLASCALGSCCPIRIPGSRARMGSLSVLRIT</sequence>
<dbReference type="Gene3D" id="1.20.1250.20">
    <property type="entry name" value="MFS general substrate transporter like domains"/>
    <property type="match status" value="1"/>
</dbReference>
<evidence type="ECO:0000256" key="4">
    <source>
        <dbReference type="ARBA" id="ARBA00023136"/>
    </source>
</evidence>
<comment type="subcellular location">
    <subcellularLocation>
        <location evidence="1">Membrane</location>
        <topology evidence="1">Multi-pass membrane protein</topology>
    </subcellularLocation>
</comment>
<keyword evidence="3 5" id="KW-1133">Transmembrane helix</keyword>
<dbReference type="InterPro" id="IPR005828">
    <property type="entry name" value="MFS_sugar_transport-like"/>
</dbReference>
<name>A0AAQ4D8S8_AMBAM</name>
<evidence type="ECO:0000256" key="3">
    <source>
        <dbReference type="ARBA" id="ARBA00022989"/>
    </source>
</evidence>
<dbReference type="AlphaFoldDB" id="A0AAQ4D8S8"/>
<protein>
    <recommendedName>
        <fullName evidence="6">Major facilitator superfamily (MFS) profile domain-containing protein</fullName>
    </recommendedName>
</protein>
<dbReference type="PROSITE" id="PS00216">
    <property type="entry name" value="SUGAR_TRANSPORT_1"/>
    <property type="match status" value="1"/>
</dbReference>
<organism evidence="7 8">
    <name type="scientific">Amblyomma americanum</name>
    <name type="common">Lone star tick</name>
    <dbReference type="NCBI Taxonomy" id="6943"/>
    <lineage>
        <taxon>Eukaryota</taxon>
        <taxon>Metazoa</taxon>
        <taxon>Ecdysozoa</taxon>
        <taxon>Arthropoda</taxon>
        <taxon>Chelicerata</taxon>
        <taxon>Arachnida</taxon>
        <taxon>Acari</taxon>
        <taxon>Parasitiformes</taxon>
        <taxon>Ixodida</taxon>
        <taxon>Ixodoidea</taxon>
        <taxon>Ixodidae</taxon>
        <taxon>Amblyomminae</taxon>
        <taxon>Amblyomma</taxon>
    </lineage>
</organism>
<evidence type="ECO:0000313" key="8">
    <source>
        <dbReference type="Proteomes" id="UP001321473"/>
    </source>
</evidence>
<dbReference type="SUPFAM" id="SSF103473">
    <property type="entry name" value="MFS general substrate transporter"/>
    <property type="match status" value="1"/>
</dbReference>
<keyword evidence="8" id="KW-1185">Reference proteome</keyword>
<feature type="transmembrane region" description="Helical" evidence="5">
    <location>
        <begin position="191"/>
        <end position="212"/>
    </location>
</feature>
<reference evidence="7 8" key="1">
    <citation type="journal article" date="2023" name="Arcadia Sci">
        <title>De novo assembly of a long-read Amblyomma americanum tick genome.</title>
        <authorList>
            <person name="Chou S."/>
            <person name="Poskanzer K.E."/>
            <person name="Rollins M."/>
            <person name="Thuy-Boun P.S."/>
        </authorList>
    </citation>
    <scope>NUCLEOTIDE SEQUENCE [LARGE SCALE GENOMIC DNA]</scope>
    <source>
        <strain evidence="7">F_SG_1</strain>
        <tissue evidence="7">Salivary glands</tissue>
    </source>
</reference>
<keyword evidence="2 5" id="KW-0812">Transmembrane</keyword>
<evidence type="ECO:0000313" key="7">
    <source>
        <dbReference type="EMBL" id="KAK8758868.1"/>
    </source>
</evidence>
<dbReference type="InterPro" id="IPR020846">
    <property type="entry name" value="MFS_dom"/>
</dbReference>
<keyword evidence="4 5" id="KW-0472">Membrane</keyword>
<dbReference type="PROSITE" id="PS50850">
    <property type="entry name" value="MFS"/>
    <property type="match status" value="1"/>
</dbReference>
<evidence type="ECO:0000256" key="2">
    <source>
        <dbReference type="ARBA" id="ARBA00022692"/>
    </source>
</evidence>
<evidence type="ECO:0000256" key="5">
    <source>
        <dbReference type="SAM" id="Phobius"/>
    </source>
</evidence>
<accession>A0AAQ4D8S8</accession>
<dbReference type="InterPro" id="IPR005829">
    <property type="entry name" value="Sugar_transporter_CS"/>
</dbReference>
<feature type="transmembrane region" description="Helical" evidence="5">
    <location>
        <begin position="138"/>
        <end position="157"/>
    </location>
</feature>
<feature type="transmembrane region" description="Helical" evidence="5">
    <location>
        <begin position="395"/>
        <end position="413"/>
    </location>
</feature>
<dbReference type="EMBL" id="JARKHS020033629">
    <property type="protein sequence ID" value="KAK8758868.1"/>
    <property type="molecule type" value="Genomic_DNA"/>
</dbReference>
<dbReference type="GO" id="GO:0016020">
    <property type="term" value="C:membrane"/>
    <property type="evidence" value="ECO:0007669"/>
    <property type="project" value="UniProtKB-SubCell"/>
</dbReference>
<proteinExistence type="predicted"/>
<feature type="transmembrane region" description="Helical" evidence="5">
    <location>
        <begin position="15"/>
        <end position="36"/>
    </location>
</feature>
<dbReference type="Proteomes" id="UP001321473">
    <property type="component" value="Unassembled WGS sequence"/>
</dbReference>
<evidence type="ECO:0000256" key="1">
    <source>
        <dbReference type="ARBA" id="ARBA00004141"/>
    </source>
</evidence>
<gene>
    <name evidence="7" type="ORF">V5799_003504</name>
</gene>
<feature type="transmembrane region" description="Helical" evidence="5">
    <location>
        <begin position="218"/>
        <end position="238"/>
    </location>
</feature>
<feature type="domain" description="Major facilitator superfamily (MFS) profile" evidence="6">
    <location>
        <begin position="72"/>
        <end position="508"/>
    </location>
</feature>
<comment type="caution">
    <text evidence="7">The sequence shown here is derived from an EMBL/GenBank/DDBJ whole genome shotgun (WGS) entry which is preliminary data.</text>
</comment>
<dbReference type="Pfam" id="PF00083">
    <property type="entry name" value="Sugar_tr"/>
    <property type="match status" value="1"/>
</dbReference>
<evidence type="ECO:0000259" key="6">
    <source>
        <dbReference type="PROSITE" id="PS50850"/>
    </source>
</evidence>
<dbReference type="GO" id="GO:0022857">
    <property type="term" value="F:transmembrane transporter activity"/>
    <property type="evidence" value="ECO:0007669"/>
    <property type="project" value="InterPro"/>
</dbReference>